<dbReference type="EMBL" id="VSSQ01108539">
    <property type="protein sequence ID" value="MPN47211.1"/>
    <property type="molecule type" value="Genomic_DNA"/>
</dbReference>
<sequence length="114" mass="12504">MRSAIHGGDDLSAHKRVDALGDVGDSVQATCKGVKSLEFLHLFAAVQAKALVERELGRIRKHGDVEQPGFQHHIVRHVLFVHRKGNALWRARHLNDGVDDAAVVPRAVLGGKHE</sequence>
<gene>
    <name evidence="1" type="ORF">SDC9_194812</name>
</gene>
<protein>
    <submittedName>
        <fullName evidence="1">Uncharacterized protein</fullName>
    </submittedName>
</protein>
<reference evidence="1" key="1">
    <citation type="submission" date="2019-08" db="EMBL/GenBank/DDBJ databases">
        <authorList>
            <person name="Kucharzyk K."/>
            <person name="Murdoch R.W."/>
            <person name="Higgins S."/>
            <person name="Loffler F."/>
        </authorList>
    </citation>
    <scope>NUCLEOTIDE SEQUENCE</scope>
</reference>
<name>A0A645I7C4_9ZZZZ</name>
<proteinExistence type="predicted"/>
<evidence type="ECO:0000313" key="1">
    <source>
        <dbReference type="EMBL" id="MPN47211.1"/>
    </source>
</evidence>
<accession>A0A645I7C4</accession>
<organism evidence="1">
    <name type="scientific">bioreactor metagenome</name>
    <dbReference type="NCBI Taxonomy" id="1076179"/>
    <lineage>
        <taxon>unclassified sequences</taxon>
        <taxon>metagenomes</taxon>
        <taxon>ecological metagenomes</taxon>
    </lineage>
</organism>
<dbReference type="AlphaFoldDB" id="A0A645I7C4"/>
<comment type="caution">
    <text evidence="1">The sequence shown here is derived from an EMBL/GenBank/DDBJ whole genome shotgun (WGS) entry which is preliminary data.</text>
</comment>